<feature type="domain" description="Myb-like" evidence="8">
    <location>
        <begin position="370"/>
        <end position="424"/>
    </location>
</feature>
<dbReference type="CDD" id="cd00167">
    <property type="entry name" value="SANT"/>
    <property type="match status" value="2"/>
</dbReference>
<feature type="domain" description="Myb-like" evidence="8">
    <location>
        <begin position="477"/>
        <end position="528"/>
    </location>
</feature>
<gene>
    <name evidence="11" type="primary">SNAPC4</name>
</gene>
<keyword evidence="3" id="KW-0238">DNA-binding</keyword>
<dbReference type="STRING" id="8005.ENSEEEP00000028574"/>
<reference evidence="11" key="3">
    <citation type="submission" date="2020-05" db="EMBL/GenBank/DDBJ databases">
        <title>Electrophorus electricus (electric eel) genome, fEleEle1, primary haplotype.</title>
        <authorList>
            <person name="Myers G."/>
            <person name="Meyer A."/>
            <person name="Fedrigo O."/>
            <person name="Formenti G."/>
            <person name="Rhie A."/>
            <person name="Tracey A."/>
            <person name="Sims Y."/>
            <person name="Jarvis E.D."/>
        </authorList>
    </citation>
    <scope>NUCLEOTIDE SEQUENCE [LARGE SCALE GENOMIC DNA]</scope>
</reference>
<dbReference type="InterPro" id="IPR051575">
    <property type="entry name" value="Myb-like_DNA-bd"/>
</dbReference>
<feature type="compositionally biased region" description="Basic residues" evidence="7">
    <location>
        <begin position="1364"/>
        <end position="1373"/>
    </location>
</feature>
<reference evidence="12" key="1">
    <citation type="journal article" date="2014" name="Science">
        <title>Nonhuman genetics. Genomic basis for the convergent evolution of electric organs.</title>
        <authorList>
            <person name="Gallant J.R."/>
            <person name="Traeger L.L."/>
            <person name="Volkening J.D."/>
            <person name="Moffett H."/>
            <person name="Chen P.H."/>
            <person name="Novina C.D."/>
            <person name="Phillips G.N.Jr."/>
            <person name="Anand R."/>
            <person name="Wells G.B."/>
            <person name="Pinch M."/>
            <person name="Guth R."/>
            <person name="Unguez G.A."/>
            <person name="Albert J.S."/>
            <person name="Zakon H.H."/>
            <person name="Samanta M.P."/>
            <person name="Sussman M.R."/>
        </authorList>
    </citation>
    <scope>NUCLEOTIDE SEQUENCE [LARGE SCALE GENOMIC DNA]</scope>
</reference>
<feature type="compositionally biased region" description="Low complexity" evidence="7">
    <location>
        <begin position="947"/>
        <end position="969"/>
    </location>
</feature>
<keyword evidence="5" id="KW-0539">Nucleus</keyword>
<feature type="region of interest" description="Disordered" evidence="7">
    <location>
        <begin position="846"/>
        <end position="884"/>
    </location>
</feature>
<feature type="region of interest" description="Disordered" evidence="7">
    <location>
        <begin position="942"/>
        <end position="975"/>
    </location>
</feature>
<dbReference type="Pfam" id="PF13921">
    <property type="entry name" value="Myb_DNA-bind_6"/>
    <property type="match status" value="1"/>
</dbReference>
<dbReference type="GO" id="GO:0019185">
    <property type="term" value="C:snRNA-activating protein complex"/>
    <property type="evidence" value="ECO:0007669"/>
    <property type="project" value="TreeGrafter"/>
</dbReference>
<dbReference type="GO" id="GO:0031016">
    <property type="term" value="P:pancreas development"/>
    <property type="evidence" value="ECO:0007669"/>
    <property type="project" value="Ensembl"/>
</dbReference>
<dbReference type="GO" id="GO:0042795">
    <property type="term" value="P:snRNA transcription by RNA polymerase II"/>
    <property type="evidence" value="ECO:0007669"/>
    <property type="project" value="TreeGrafter"/>
</dbReference>
<feature type="domain" description="Myb-like" evidence="8">
    <location>
        <begin position="425"/>
        <end position="476"/>
    </location>
</feature>
<feature type="domain" description="HTH myb-type" evidence="10">
    <location>
        <begin position="317"/>
        <end position="373"/>
    </location>
</feature>
<feature type="coiled-coil region" evidence="6">
    <location>
        <begin position="127"/>
        <end position="157"/>
    </location>
</feature>
<reference evidence="11" key="4">
    <citation type="submission" date="2025-08" db="UniProtKB">
        <authorList>
            <consortium name="Ensembl"/>
        </authorList>
    </citation>
    <scope>IDENTIFICATION</scope>
</reference>
<dbReference type="GO" id="GO:0035622">
    <property type="term" value="P:intrahepatic bile duct development"/>
    <property type="evidence" value="ECO:0007669"/>
    <property type="project" value="Ensembl"/>
</dbReference>
<evidence type="ECO:0000256" key="1">
    <source>
        <dbReference type="ARBA" id="ARBA00022737"/>
    </source>
</evidence>
<feature type="compositionally biased region" description="Low complexity" evidence="7">
    <location>
        <begin position="1251"/>
        <end position="1263"/>
    </location>
</feature>
<evidence type="ECO:0000259" key="10">
    <source>
        <dbReference type="PROSITE" id="PS51294"/>
    </source>
</evidence>
<feature type="compositionally biased region" description="Basic and acidic residues" evidence="7">
    <location>
        <begin position="723"/>
        <end position="736"/>
    </location>
</feature>
<sequence length="1562" mass="174475">MTAPEDILAQRNKIQRQILALESTLGADSSVVDLLSSDSDNSLSEDSNSGRVGEKVAQDALEAERQQILQEIKELEQTLGPNAALVDALTDSEHGTGSKLSDEDSDDEELCLPQDMETCLQMNLVYQEVLKEKLADLERLLNENRQQQEEIETQLSGPSSTSRQPHLKLFLGTFMKPYFKDKLTGLGPPANEETRERCSYGKMPCDEMRIRRWNGWQKTLLIDTVVKDTMKRMQQPKMSKVEYLTGKLSKAEDKEKEELKRQIVLLEKEIKEISSMKEDQLYGSRWDDHDWEKISNIDFEGHRHPEDLMRFWQNYLHPSINKSSWNQDEIEKLSSTVVQYKYCHWDQISEALGTNRSAFMCFQTYQRYISKSFRKRFWTKEEDQILRDLVEKMRIGNFIPYTQMSYFMEGRDHSQIMYRWTAVLDPSIKKGPWSKEEDQLLLKAVEKFGCKDWCKIRLEVPGRTDNACRDRYLDCLRADVKRGTWSAEEVELLKKMVEKYGVGKWSKIASEIPNRIDSQCLNKWRGMMQLATVSLLLLRFIRTLRKKTPMSLNQGSWPKRRKVIEEEEGAEEEVKSDSNSEDEKVKLEYMDSDGEQAGGNKLDVPSEEEMDHKEEYIQPDIKEWIPAGGFVHPAGTVKTMLVRLPTEEDERDWGSTVLDHLGNPVKTYVGIEPPALPMWDSCNENAMDKVPVSDVRYLLIWSSNRHHMKAIMRKNKKNPSSAKEQKHAQSYEQETKRVRRHLSRDTTNTPNTQTSLNYALMIAVLPWVGNVMMPLLFSRKKVCEADIVRKRAAVVHLQKTSVFLLFLKALHIDAEGCKKVIEARKYSCINCATMTVAKLLAKKNLQTSSPKPPETEQTPAPPQPTKLPIPRNKPRRKPQQVLQSATQIMRPTLVVPFISQSKTHQGVGTPEPVRQEILPLLQSQGAFEVCQPVLQLVVPSSGEVKTPKTAPPTTSTSSPSTTLPPTKSSGELKTPKRICRPTMKAQELIENAKIKASEKQKVKKRHGHDDAPTAVLPQTTAWILTPTGLMPLAGIHLTSSGTLGNQNPVMPNIVPQVLFEPPVIVNQNSSFAFVNAVQPSNTTTVSPALVLPGTNVTPPTAKPNLDQSPCLSTASNQHNVSSLLSSKVSCSQNQSILSLVPQMTIQSPIIVNQNTSSLTSVNNVLSFSSASAVTHAPAVRPVSPSFLTLSSPVIQMPSPTFPGNQNQRMPYPQIVSQQPAITKQNGSTALINIAESSITVNGSPAPITNVSPSPSAPSRDPSASAAEISKVSSASSVTNELVSPDSATKTHCVPSGPSSVLNVFTSVVSSEMSAAAPQKNSVHQGPVSIQHRLPVEVRCLPKGQLDANKTAGYTDPSCQILHKTKAPQAKKKPLQPAAAMSKPGPKPDSLPFDPNLMFLEHPGQVKDWIKGNDGISLPYLEEKMPYLPPFVSNINTLACLLKAKQSLLKTAVQLLPEEDQDGSGEEEKVAAVRKLVSEKFKTNPAYLLLKARFLSCFTLPALLATIHPCKESQDSYDNEDDTNDQVMLQIGSLLSKNECEASEAQFSGIRERMQNDHHTVQR</sequence>
<evidence type="ECO:0008006" key="13">
    <source>
        <dbReference type="Google" id="ProtNLM"/>
    </source>
</evidence>
<dbReference type="PROSITE" id="PS51294">
    <property type="entry name" value="HTH_MYB"/>
    <property type="match status" value="3"/>
</dbReference>
<dbReference type="FunFam" id="1.10.10.60:FF:000321">
    <property type="entry name" value="Small nuclear RNA-activating complex, polypeptide 4"/>
    <property type="match status" value="1"/>
</dbReference>
<evidence type="ECO:0000259" key="8">
    <source>
        <dbReference type="PROSITE" id="PS50090"/>
    </source>
</evidence>
<protein>
    <recommendedName>
        <fullName evidence="13">snRNA-activating protein complex subunit 4</fullName>
    </recommendedName>
</protein>
<organism evidence="11 12">
    <name type="scientific">Electrophorus electricus</name>
    <name type="common">Electric eel</name>
    <name type="synonym">Gymnotus electricus</name>
    <dbReference type="NCBI Taxonomy" id="8005"/>
    <lineage>
        <taxon>Eukaryota</taxon>
        <taxon>Metazoa</taxon>
        <taxon>Chordata</taxon>
        <taxon>Craniata</taxon>
        <taxon>Vertebrata</taxon>
        <taxon>Euteleostomi</taxon>
        <taxon>Actinopterygii</taxon>
        <taxon>Neopterygii</taxon>
        <taxon>Teleostei</taxon>
        <taxon>Ostariophysi</taxon>
        <taxon>Gymnotiformes</taxon>
        <taxon>Gymnotoidei</taxon>
        <taxon>Gymnotidae</taxon>
        <taxon>Electrophorus</taxon>
    </lineage>
</organism>
<dbReference type="InterPro" id="IPR017884">
    <property type="entry name" value="SANT_dom"/>
</dbReference>
<dbReference type="GO" id="GO:0001006">
    <property type="term" value="F:RNA polymerase III type 3 promoter sequence-specific DNA binding"/>
    <property type="evidence" value="ECO:0007669"/>
    <property type="project" value="TreeGrafter"/>
</dbReference>
<name>A0A4W4FW77_ELEEL</name>
<feature type="domain" description="HTH myb-type" evidence="10">
    <location>
        <begin position="425"/>
        <end position="480"/>
    </location>
</feature>
<accession>A0A4W4FW77</accession>
<keyword evidence="1" id="KW-0677">Repeat</keyword>
<proteinExistence type="predicted"/>
<reference evidence="11" key="5">
    <citation type="submission" date="2025-09" db="UniProtKB">
        <authorList>
            <consortium name="Ensembl"/>
        </authorList>
    </citation>
    <scope>IDENTIFICATION</scope>
</reference>
<dbReference type="PROSITE" id="PS51293">
    <property type="entry name" value="SANT"/>
    <property type="match status" value="1"/>
</dbReference>
<feature type="coiled-coil region" evidence="6">
    <location>
        <begin position="249"/>
        <end position="276"/>
    </location>
</feature>
<evidence type="ECO:0000256" key="4">
    <source>
        <dbReference type="ARBA" id="ARBA00023163"/>
    </source>
</evidence>
<evidence type="ECO:0000256" key="6">
    <source>
        <dbReference type="SAM" id="Coils"/>
    </source>
</evidence>
<reference evidence="12" key="2">
    <citation type="journal article" date="2017" name="Sci. Adv.">
        <title>A tail of two voltages: Proteomic comparison of the three electric organs of the electric eel.</title>
        <authorList>
            <person name="Traeger L.L."/>
            <person name="Sabat G."/>
            <person name="Barrett-Wilt G.A."/>
            <person name="Wells G.B."/>
            <person name="Sussman M.R."/>
        </authorList>
    </citation>
    <scope>NUCLEOTIDE SEQUENCE [LARGE SCALE GENOMIC DNA]</scope>
</reference>
<evidence type="ECO:0000256" key="2">
    <source>
        <dbReference type="ARBA" id="ARBA00023015"/>
    </source>
</evidence>
<evidence type="ECO:0000313" key="11">
    <source>
        <dbReference type="Ensembl" id="ENSEEEP00000028574.2"/>
    </source>
</evidence>
<feature type="domain" description="Myb-like" evidence="8">
    <location>
        <begin position="317"/>
        <end position="369"/>
    </location>
</feature>
<dbReference type="SMART" id="SM00717">
    <property type="entry name" value="SANT"/>
    <property type="match status" value="5"/>
</dbReference>
<evidence type="ECO:0000256" key="5">
    <source>
        <dbReference type="ARBA" id="ARBA00023242"/>
    </source>
</evidence>
<feature type="domain" description="HTH myb-type" evidence="10">
    <location>
        <begin position="481"/>
        <end position="532"/>
    </location>
</feature>
<dbReference type="GeneTree" id="ENSGT00940000160404"/>
<evidence type="ECO:0000313" key="12">
    <source>
        <dbReference type="Proteomes" id="UP000314983"/>
    </source>
</evidence>
<dbReference type="InterPro" id="IPR009057">
    <property type="entry name" value="Homeodomain-like_sf"/>
</dbReference>
<feature type="region of interest" description="Disordered" evidence="7">
    <location>
        <begin position="1364"/>
        <end position="1387"/>
    </location>
</feature>
<dbReference type="GO" id="GO:0042796">
    <property type="term" value="P:snRNA transcription by RNA polymerase III"/>
    <property type="evidence" value="ECO:0007669"/>
    <property type="project" value="TreeGrafter"/>
</dbReference>
<dbReference type="Ensembl" id="ENSEEET00000028901.2">
    <property type="protein sequence ID" value="ENSEEEP00000028574.2"/>
    <property type="gene ID" value="ENSEEEG00000013724.2"/>
</dbReference>
<dbReference type="Gene3D" id="1.10.10.60">
    <property type="entry name" value="Homeodomain-like"/>
    <property type="match status" value="4"/>
</dbReference>
<keyword evidence="12" id="KW-1185">Reference proteome</keyword>
<evidence type="ECO:0000259" key="9">
    <source>
        <dbReference type="PROSITE" id="PS51293"/>
    </source>
</evidence>
<feature type="region of interest" description="Disordered" evidence="7">
    <location>
        <begin position="563"/>
        <end position="609"/>
    </location>
</feature>
<keyword evidence="4" id="KW-0804">Transcription</keyword>
<feature type="compositionally biased region" description="Basic and acidic residues" evidence="7">
    <location>
        <begin position="572"/>
        <end position="589"/>
    </location>
</feature>
<dbReference type="PROSITE" id="PS50090">
    <property type="entry name" value="MYB_LIKE"/>
    <property type="match status" value="4"/>
</dbReference>
<evidence type="ECO:0000256" key="7">
    <source>
        <dbReference type="SAM" id="MobiDB-lite"/>
    </source>
</evidence>
<dbReference type="OMA" id="MAFHQTK"/>
<dbReference type="Pfam" id="PF00249">
    <property type="entry name" value="Myb_DNA-binding"/>
    <property type="match status" value="2"/>
</dbReference>
<dbReference type="InterPro" id="IPR001005">
    <property type="entry name" value="SANT/Myb"/>
</dbReference>
<dbReference type="SUPFAM" id="SSF46689">
    <property type="entry name" value="Homeodomain-like"/>
    <property type="match status" value="3"/>
</dbReference>
<keyword evidence="6" id="KW-0175">Coiled coil</keyword>
<dbReference type="Proteomes" id="UP000314983">
    <property type="component" value="Chromosome 9"/>
</dbReference>
<dbReference type="InterPro" id="IPR017930">
    <property type="entry name" value="Myb_dom"/>
</dbReference>
<feature type="region of interest" description="Disordered" evidence="7">
    <location>
        <begin position="1242"/>
        <end position="1263"/>
    </location>
</feature>
<evidence type="ECO:0000256" key="3">
    <source>
        <dbReference type="ARBA" id="ARBA00023125"/>
    </source>
</evidence>
<dbReference type="PANTHER" id="PTHR46621:SF1">
    <property type="entry name" value="SNRNA-ACTIVATING PROTEIN COMPLEX SUBUNIT 4"/>
    <property type="match status" value="1"/>
</dbReference>
<feature type="region of interest" description="Disordered" evidence="7">
    <location>
        <begin position="714"/>
        <end position="750"/>
    </location>
</feature>
<dbReference type="GO" id="GO:0000978">
    <property type="term" value="F:RNA polymerase II cis-regulatory region sequence-specific DNA binding"/>
    <property type="evidence" value="ECO:0007669"/>
    <property type="project" value="TreeGrafter"/>
</dbReference>
<feature type="domain" description="SANT" evidence="9">
    <location>
        <begin position="428"/>
        <end position="480"/>
    </location>
</feature>
<keyword evidence="2" id="KW-0805">Transcription regulation</keyword>
<dbReference type="PANTHER" id="PTHR46621">
    <property type="entry name" value="SNRNA-ACTIVATING PROTEIN COMPLEX SUBUNIT 4"/>
    <property type="match status" value="1"/>
</dbReference>